<name>A0A1I7Y809_9BILA</name>
<dbReference type="Proteomes" id="UP000095287">
    <property type="component" value="Unplaced"/>
</dbReference>
<keyword evidence="8" id="KW-1185">Reference proteome</keyword>
<feature type="region of interest" description="Disordered" evidence="6">
    <location>
        <begin position="132"/>
        <end position="158"/>
    </location>
</feature>
<dbReference type="InterPro" id="IPR037817">
    <property type="entry name" value="TAF7"/>
</dbReference>
<protein>
    <submittedName>
        <fullName evidence="9">TAFII55_N domain-containing protein</fullName>
    </submittedName>
</protein>
<accession>A0A1I7Y809</accession>
<dbReference type="PANTHER" id="PTHR12228">
    <property type="entry name" value="TRANSCRIPTION INITIATION FACTOR TFIID 55 KD SUBUNIT-RELATED"/>
    <property type="match status" value="1"/>
</dbReference>
<organism evidence="8 9">
    <name type="scientific">Steinernema glaseri</name>
    <dbReference type="NCBI Taxonomy" id="37863"/>
    <lineage>
        <taxon>Eukaryota</taxon>
        <taxon>Metazoa</taxon>
        <taxon>Ecdysozoa</taxon>
        <taxon>Nematoda</taxon>
        <taxon>Chromadorea</taxon>
        <taxon>Rhabditida</taxon>
        <taxon>Tylenchina</taxon>
        <taxon>Panagrolaimomorpha</taxon>
        <taxon>Strongyloidoidea</taxon>
        <taxon>Steinernematidae</taxon>
        <taxon>Steinernema</taxon>
    </lineage>
</organism>
<dbReference type="PANTHER" id="PTHR12228:SF0">
    <property type="entry name" value="TATA-BOX BINDING PROTEIN ASSOCIATED FACTOR 7"/>
    <property type="match status" value="1"/>
</dbReference>
<evidence type="ECO:0000256" key="3">
    <source>
        <dbReference type="ARBA" id="ARBA00023015"/>
    </source>
</evidence>
<keyword evidence="5" id="KW-0539">Nucleus</keyword>
<evidence type="ECO:0000259" key="7">
    <source>
        <dbReference type="SMART" id="SM01370"/>
    </source>
</evidence>
<dbReference type="AlphaFoldDB" id="A0A1I7Y809"/>
<dbReference type="Pfam" id="PF04658">
    <property type="entry name" value="TAFII55_N"/>
    <property type="match status" value="1"/>
</dbReference>
<evidence type="ECO:0000256" key="5">
    <source>
        <dbReference type="ARBA" id="ARBA00023242"/>
    </source>
</evidence>
<feature type="compositionally biased region" description="Acidic residues" evidence="6">
    <location>
        <begin position="241"/>
        <end position="252"/>
    </location>
</feature>
<evidence type="ECO:0000256" key="2">
    <source>
        <dbReference type="ARBA" id="ARBA00009368"/>
    </source>
</evidence>
<keyword evidence="3" id="KW-0805">Transcription regulation</keyword>
<dbReference type="GO" id="GO:0005669">
    <property type="term" value="C:transcription factor TFIID complex"/>
    <property type="evidence" value="ECO:0007669"/>
    <property type="project" value="InterPro"/>
</dbReference>
<dbReference type="WBParaSite" id="L893_g13668.t1">
    <property type="protein sequence ID" value="L893_g13668.t1"/>
    <property type="gene ID" value="L893_g13668"/>
</dbReference>
<reference evidence="9" key="1">
    <citation type="submission" date="2016-11" db="UniProtKB">
        <authorList>
            <consortium name="WormBaseParasite"/>
        </authorList>
    </citation>
    <scope>IDENTIFICATION</scope>
</reference>
<comment type="subcellular location">
    <subcellularLocation>
        <location evidence="1">Nucleus</location>
    </subcellularLocation>
</comment>
<evidence type="ECO:0000256" key="4">
    <source>
        <dbReference type="ARBA" id="ARBA00023163"/>
    </source>
</evidence>
<dbReference type="InterPro" id="IPR006751">
    <property type="entry name" value="TAFII55_prot_cons_reg"/>
</dbReference>
<dbReference type="GO" id="GO:0051123">
    <property type="term" value="P:RNA polymerase II preinitiation complex assembly"/>
    <property type="evidence" value="ECO:0007669"/>
    <property type="project" value="TreeGrafter"/>
</dbReference>
<evidence type="ECO:0000256" key="1">
    <source>
        <dbReference type="ARBA" id="ARBA00004123"/>
    </source>
</evidence>
<feature type="compositionally biased region" description="Acidic residues" evidence="6">
    <location>
        <begin position="267"/>
        <end position="279"/>
    </location>
</feature>
<feature type="region of interest" description="Disordered" evidence="6">
    <location>
        <begin position="205"/>
        <end position="279"/>
    </location>
</feature>
<dbReference type="SMART" id="SM01370">
    <property type="entry name" value="TAFII55_N"/>
    <property type="match status" value="1"/>
</dbReference>
<evidence type="ECO:0000313" key="9">
    <source>
        <dbReference type="WBParaSite" id="L893_g13668.t1"/>
    </source>
</evidence>
<feature type="domain" description="TAFII55 protein conserved region" evidence="7">
    <location>
        <begin position="21"/>
        <end position="193"/>
    </location>
</feature>
<keyword evidence="4" id="KW-0804">Transcription</keyword>
<comment type="similarity">
    <text evidence="2">Belongs to the TAF7 family.</text>
</comment>
<proteinExistence type="inferred from homology"/>
<dbReference type="GO" id="GO:0016251">
    <property type="term" value="F:RNA polymerase II general transcription initiation factor activity"/>
    <property type="evidence" value="ECO:0007669"/>
    <property type="project" value="TreeGrafter"/>
</dbReference>
<evidence type="ECO:0000256" key="6">
    <source>
        <dbReference type="SAM" id="MobiDB-lite"/>
    </source>
</evidence>
<evidence type="ECO:0000313" key="8">
    <source>
        <dbReference type="Proteomes" id="UP000095287"/>
    </source>
</evidence>
<dbReference type="CDD" id="cd08047">
    <property type="entry name" value="TAF7"/>
    <property type="match status" value="1"/>
</dbReference>
<sequence>MSSIPIPRRAQKAQETGEEDWENHLIIRFPEDVAPKVAKMIADSGGEAPIGQLHQKLEINMQPEIRNGTVRFDGQLMSAKVYDLPCLNEVVKTIDNKNVYKVADLSQIIICSHDTEDQFEIAPVQKEPVVPVQGVDSSRKKEKQFQYPHGLTPPMKNARKRRFRKTKKKKYVDVPDLDRELKRLLRSDMEAKTVKWEVINTEEETNNNAEKKPIAPIPSSQSNVSLDIEAEQSAAETSDLKEEDAEADEEQETNIYHDLLGALSSSSEEETEADDIEKL</sequence>